<evidence type="ECO:0000256" key="1">
    <source>
        <dbReference type="ARBA" id="ARBA00004167"/>
    </source>
</evidence>
<evidence type="ECO:0000256" key="5">
    <source>
        <dbReference type="ARBA" id="ARBA00022692"/>
    </source>
</evidence>
<feature type="chain" id="PRO_5024443697" evidence="18">
    <location>
        <begin position="27"/>
        <end position="633"/>
    </location>
</feature>
<dbReference type="InterPro" id="IPR038408">
    <property type="entry name" value="GNK2_sf"/>
</dbReference>
<dbReference type="PANTHER" id="PTHR27002">
    <property type="entry name" value="RECEPTOR-LIKE SERINE/THREONINE-PROTEIN KINASE SD1-8"/>
    <property type="match status" value="1"/>
</dbReference>
<evidence type="ECO:0000256" key="16">
    <source>
        <dbReference type="SAM" id="MobiDB-lite"/>
    </source>
</evidence>
<accession>A0A5N6LEW6</accession>
<evidence type="ECO:0000313" key="22">
    <source>
        <dbReference type="Proteomes" id="UP000326396"/>
    </source>
</evidence>
<keyword evidence="4" id="KW-0808">Transferase</keyword>
<evidence type="ECO:0000256" key="4">
    <source>
        <dbReference type="ARBA" id="ARBA00022679"/>
    </source>
</evidence>
<dbReference type="CDD" id="cd23509">
    <property type="entry name" value="Gnk2-like"/>
    <property type="match status" value="2"/>
</dbReference>
<evidence type="ECO:0000256" key="2">
    <source>
        <dbReference type="ARBA" id="ARBA00022527"/>
    </source>
</evidence>
<keyword evidence="5 17" id="KW-0812">Transmembrane</keyword>
<feature type="domain" description="Gnk2-homologous" evidence="20">
    <location>
        <begin position="29"/>
        <end position="131"/>
    </location>
</feature>
<keyword evidence="11 17" id="KW-1133">Transmembrane helix</keyword>
<dbReference type="GO" id="GO:0005524">
    <property type="term" value="F:ATP binding"/>
    <property type="evidence" value="ECO:0007669"/>
    <property type="project" value="UniProtKB-UniRule"/>
</dbReference>
<dbReference type="InterPro" id="IPR011009">
    <property type="entry name" value="Kinase-like_dom_sf"/>
</dbReference>
<keyword evidence="12 17" id="KW-0472">Membrane</keyword>
<keyword evidence="22" id="KW-1185">Reference proteome</keyword>
<dbReference type="GO" id="GO:0004674">
    <property type="term" value="F:protein serine/threonine kinase activity"/>
    <property type="evidence" value="ECO:0007669"/>
    <property type="project" value="UniProtKB-KW"/>
</dbReference>
<keyword evidence="6 18" id="KW-0732">Signal</keyword>
<dbReference type="GO" id="GO:0009737">
    <property type="term" value="P:response to abscisic acid"/>
    <property type="evidence" value="ECO:0007669"/>
    <property type="project" value="UniProtKB-ARBA"/>
</dbReference>
<evidence type="ECO:0000256" key="8">
    <source>
        <dbReference type="ARBA" id="ARBA00022741"/>
    </source>
</evidence>
<dbReference type="FunFam" id="1.10.510.10:FF:000343">
    <property type="entry name" value="Cysteine-rich receptor-like protein kinase 28"/>
    <property type="match status" value="1"/>
</dbReference>
<dbReference type="EMBL" id="SZYD01001175">
    <property type="protein sequence ID" value="KAD1001272.1"/>
    <property type="molecule type" value="Genomic_DNA"/>
</dbReference>
<dbReference type="Gene3D" id="1.10.510.10">
    <property type="entry name" value="Transferase(Phosphotransferase) domain 1"/>
    <property type="match status" value="1"/>
</dbReference>
<dbReference type="InterPro" id="IPR017441">
    <property type="entry name" value="Protein_kinase_ATP_BS"/>
</dbReference>
<dbReference type="PANTHER" id="PTHR27002:SF1073">
    <property type="entry name" value="CYSTEINE-RICH RECEPTOR-LIKE PROTEIN KINASE 29"/>
    <property type="match status" value="1"/>
</dbReference>
<evidence type="ECO:0000256" key="15">
    <source>
        <dbReference type="PROSITE-ProRule" id="PRU10141"/>
    </source>
</evidence>
<dbReference type="InterPro" id="IPR000719">
    <property type="entry name" value="Prot_kinase_dom"/>
</dbReference>
<proteinExistence type="predicted"/>
<dbReference type="InterPro" id="IPR002902">
    <property type="entry name" value="GNK2"/>
</dbReference>
<dbReference type="GO" id="GO:0005886">
    <property type="term" value="C:plasma membrane"/>
    <property type="evidence" value="ECO:0007669"/>
    <property type="project" value="TreeGrafter"/>
</dbReference>
<keyword evidence="10 15" id="KW-0067">ATP-binding</keyword>
<name>A0A5N6LEW6_9ASTR</name>
<evidence type="ECO:0000256" key="17">
    <source>
        <dbReference type="SAM" id="Phobius"/>
    </source>
</evidence>
<keyword evidence="3" id="KW-0597">Phosphoprotein</keyword>
<keyword evidence="13" id="KW-0675">Receptor</keyword>
<evidence type="ECO:0000259" key="19">
    <source>
        <dbReference type="PROSITE" id="PS50011"/>
    </source>
</evidence>
<evidence type="ECO:0000259" key="20">
    <source>
        <dbReference type="PROSITE" id="PS51473"/>
    </source>
</evidence>
<dbReference type="InterPro" id="IPR008271">
    <property type="entry name" value="Ser/Thr_kinase_AS"/>
</dbReference>
<dbReference type="OrthoDB" id="4062651at2759"/>
<evidence type="ECO:0000256" key="14">
    <source>
        <dbReference type="ARBA" id="ARBA00023180"/>
    </source>
</evidence>
<protein>
    <submittedName>
        <fullName evidence="21">Uncharacterized protein</fullName>
    </submittedName>
</protein>
<feature type="domain" description="Protein kinase" evidence="19">
    <location>
        <begin position="300"/>
        <end position="577"/>
    </location>
</feature>
<keyword evidence="8 15" id="KW-0547">Nucleotide-binding</keyword>
<dbReference type="PROSITE" id="PS00107">
    <property type="entry name" value="PROTEIN_KINASE_ATP"/>
    <property type="match status" value="1"/>
</dbReference>
<sequence>MFIPAGKHLSWILLTFTHLINTVTVAQPDFRYYVCGDGGNYTRNSTYRRNLDAILSDLPFTNSGLGFFNLSGGQGNNRVNSAALCQGDMEPDLCRTCLNDSIIKLRKVCPNQKEAVGYYGRCLLKYSDAVVTGNIQTKSSGIVVHVQSASDKDKFIGALDSLMDELKAAAAAGGSLLKFATGNTTASDFATIYGLVQCTPDLSGKQCSDCLKIAHDEYVTSGFHGRMGGTMFLPMCRYIIIVIVTFGVIIIASICIFLKTREKKQKPMPLKDNDDETMDINNAESLKYNFSVVRAATNNFSENNKLGQGGFGAVYKGVFADGREIAVKRLARDSRQGEVEFKNEVLLVARLQHRNLVRLLGFSLEGCERLLIYEFLPNGSLDQFIFDPIKRTILDWRKRYNIIKGISRGLLYLHEDSRIMIIHRDMKASNILLDTKMSPKIADFGMARLFTSEESQGQASRIVGTYGYMAPEYVLHGQFSVKSDVFSFGVLILEMITGQKNQCFQNGESSDYLLGFSWECWQNGTTTNIIDPTLKTRSGSLSDIIRSIQIGLLCVQENANDRPTMSSVVLMLDSQSLSLPMPSKPAFFVNSNTDNRYISPTRSSSYSENRKKSNSTLPQISINDLSMSDIVPR</sequence>
<dbReference type="PROSITE" id="PS51473">
    <property type="entry name" value="GNK2"/>
    <property type="match status" value="2"/>
</dbReference>
<dbReference type="SMART" id="SM00220">
    <property type="entry name" value="S_TKc"/>
    <property type="match status" value="1"/>
</dbReference>
<dbReference type="CDD" id="cd14066">
    <property type="entry name" value="STKc_IRAK"/>
    <property type="match status" value="1"/>
</dbReference>
<organism evidence="21 22">
    <name type="scientific">Mikania micrantha</name>
    <name type="common">bitter vine</name>
    <dbReference type="NCBI Taxonomy" id="192012"/>
    <lineage>
        <taxon>Eukaryota</taxon>
        <taxon>Viridiplantae</taxon>
        <taxon>Streptophyta</taxon>
        <taxon>Embryophyta</taxon>
        <taxon>Tracheophyta</taxon>
        <taxon>Spermatophyta</taxon>
        <taxon>Magnoliopsida</taxon>
        <taxon>eudicotyledons</taxon>
        <taxon>Gunneridae</taxon>
        <taxon>Pentapetalae</taxon>
        <taxon>asterids</taxon>
        <taxon>campanulids</taxon>
        <taxon>Asterales</taxon>
        <taxon>Asteraceae</taxon>
        <taxon>Asteroideae</taxon>
        <taxon>Heliantheae alliance</taxon>
        <taxon>Eupatorieae</taxon>
        <taxon>Mikania</taxon>
    </lineage>
</organism>
<evidence type="ECO:0000256" key="11">
    <source>
        <dbReference type="ARBA" id="ARBA00022989"/>
    </source>
</evidence>
<comment type="subcellular location">
    <subcellularLocation>
        <location evidence="1">Membrane</location>
        <topology evidence="1">Single-pass membrane protein</topology>
    </subcellularLocation>
</comment>
<keyword evidence="7" id="KW-0677">Repeat</keyword>
<dbReference type="Gene3D" id="3.30.430.20">
    <property type="entry name" value="Gnk2 domain, C-X8-C-X2-C motif"/>
    <property type="match status" value="2"/>
</dbReference>
<dbReference type="Proteomes" id="UP000326396">
    <property type="component" value="Unassembled WGS sequence"/>
</dbReference>
<reference evidence="21 22" key="1">
    <citation type="submission" date="2019-05" db="EMBL/GenBank/DDBJ databases">
        <title>Mikania micrantha, genome provides insights into the molecular mechanism of rapid growth.</title>
        <authorList>
            <person name="Liu B."/>
        </authorList>
    </citation>
    <scope>NUCLEOTIDE SEQUENCE [LARGE SCALE GENOMIC DNA]</scope>
    <source>
        <strain evidence="21">NLD-2019</strain>
        <tissue evidence="21">Leaf</tissue>
    </source>
</reference>
<comment type="caution">
    <text evidence="21">The sequence shown here is derived from an EMBL/GenBank/DDBJ whole genome shotgun (WGS) entry which is preliminary data.</text>
</comment>
<dbReference type="SUPFAM" id="SSF56112">
    <property type="entry name" value="Protein kinase-like (PK-like)"/>
    <property type="match status" value="1"/>
</dbReference>
<evidence type="ECO:0000256" key="18">
    <source>
        <dbReference type="SAM" id="SignalP"/>
    </source>
</evidence>
<evidence type="ECO:0000256" key="6">
    <source>
        <dbReference type="ARBA" id="ARBA00022729"/>
    </source>
</evidence>
<dbReference type="FunFam" id="3.30.200.20:FF:000142">
    <property type="entry name" value="Cysteine-rich receptor-like protein kinase 10"/>
    <property type="match status" value="1"/>
</dbReference>
<evidence type="ECO:0000256" key="9">
    <source>
        <dbReference type="ARBA" id="ARBA00022777"/>
    </source>
</evidence>
<evidence type="ECO:0000256" key="10">
    <source>
        <dbReference type="ARBA" id="ARBA00022840"/>
    </source>
</evidence>
<dbReference type="Pfam" id="PF00069">
    <property type="entry name" value="Pkinase"/>
    <property type="match status" value="1"/>
</dbReference>
<dbReference type="AlphaFoldDB" id="A0A5N6LEW6"/>
<keyword evidence="9" id="KW-0418">Kinase</keyword>
<feature type="transmembrane region" description="Helical" evidence="17">
    <location>
        <begin position="238"/>
        <end position="258"/>
    </location>
</feature>
<feature type="domain" description="Gnk2-homologous" evidence="20">
    <location>
        <begin position="137"/>
        <end position="245"/>
    </location>
</feature>
<feature type="binding site" evidence="15">
    <location>
        <position position="328"/>
    </location>
    <ligand>
        <name>ATP</name>
        <dbReference type="ChEBI" id="CHEBI:30616"/>
    </ligand>
</feature>
<feature type="region of interest" description="Disordered" evidence="16">
    <location>
        <begin position="599"/>
        <end position="618"/>
    </location>
</feature>
<keyword evidence="14" id="KW-0325">Glycoprotein</keyword>
<evidence type="ECO:0000256" key="7">
    <source>
        <dbReference type="ARBA" id="ARBA00022737"/>
    </source>
</evidence>
<dbReference type="Gene3D" id="3.30.200.20">
    <property type="entry name" value="Phosphorylase Kinase, domain 1"/>
    <property type="match status" value="1"/>
</dbReference>
<feature type="signal peptide" evidence="18">
    <location>
        <begin position="1"/>
        <end position="26"/>
    </location>
</feature>
<dbReference type="PROSITE" id="PS50011">
    <property type="entry name" value="PROTEIN_KINASE_DOM"/>
    <property type="match status" value="1"/>
</dbReference>
<gene>
    <name evidence="21" type="ORF">E3N88_43428</name>
</gene>
<keyword evidence="2" id="KW-0723">Serine/threonine-protein kinase</keyword>
<dbReference type="PROSITE" id="PS00108">
    <property type="entry name" value="PROTEIN_KINASE_ST"/>
    <property type="match status" value="1"/>
</dbReference>
<evidence type="ECO:0000256" key="3">
    <source>
        <dbReference type="ARBA" id="ARBA00022553"/>
    </source>
</evidence>
<evidence type="ECO:0000256" key="12">
    <source>
        <dbReference type="ARBA" id="ARBA00023136"/>
    </source>
</evidence>
<evidence type="ECO:0000256" key="13">
    <source>
        <dbReference type="ARBA" id="ARBA00023170"/>
    </source>
</evidence>
<evidence type="ECO:0000313" key="21">
    <source>
        <dbReference type="EMBL" id="KAD1001272.1"/>
    </source>
</evidence>
<dbReference type="Pfam" id="PF01657">
    <property type="entry name" value="Stress-antifung"/>
    <property type="match status" value="2"/>
</dbReference>